<organism evidence="2 3">
    <name type="scientific">Salimicrobium jeotgali</name>
    <dbReference type="NCBI Taxonomy" id="1230341"/>
    <lineage>
        <taxon>Bacteria</taxon>
        <taxon>Bacillati</taxon>
        <taxon>Bacillota</taxon>
        <taxon>Bacilli</taxon>
        <taxon>Bacillales</taxon>
        <taxon>Bacillaceae</taxon>
        <taxon>Salimicrobium</taxon>
    </lineage>
</organism>
<name>A0AAC8PSR8_9BACI</name>
<feature type="region of interest" description="Disordered" evidence="1">
    <location>
        <begin position="1"/>
        <end position="44"/>
    </location>
</feature>
<dbReference type="EMBL" id="CP011361">
    <property type="protein sequence ID" value="AKG04340.1"/>
    <property type="molecule type" value="Genomic_DNA"/>
</dbReference>
<reference evidence="3" key="1">
    <citation type="submission" date="2015-06" db="EMBL/GenBank/DDBJ databases">
        <title>Salimicrobium jeotgali MJ3, isolated from Myulchi jeot, a traditional Korean fermented seafood.</title>
        <authorList>
            <person name="Kim K.H."/>
            <person name="Jeon C.O."/>
            <person name="Jin H.M."/>
        </authorList>
    </citation>
    <scope>NUCLEOTIDE SEQUENCE [LARGE SCALE GENOMIC DNA]</scope>
    <source>
        <strain evidence="3">MJ3</strain>
    </source>
</reference>
<proteinExistence type="predicted"/>
<feature type="compositionally biased region" description="Basic residues" evidence="1">
    <location>
        <begin position="32"/>
        <end position="44"/>
    </location>
</feature>
<evidence type="ECO:0000313" key="2">
    <source>
        <dbReference type="EMBL" id="AKG04340.1"/>
    </source>
</evidence>
<accession>A0AAC8PSR8</accession>
<dbReference type="Proteomes" id="UP000092654">
    <property type="component" value="Chromosome"/>
</dbReference>
<dbReference type="AlphaFoldDB" id="A0AAC8PSR8"/>
<sequence length="70" mass="7556">MRGGRIPGDSCGKTGDPRPRSVGFHEGGSGVRPRKASGIRPHELHKKSLQKNTGFLYKLSAHMGAFTLLL</sequence>
<gene>
    <name evidence="2" type="ORF">AAV35_005765</name>
</gene>
<dbReference type="KEGG" id="sje:AAV35_005765"/>
<evidence type="ECO:0000256" key="1">
    <source>
        <dbReference type="SAM" id="MobiDB-lite"/>
    </source>
</evidence>
<protein>
    <submittedName>
        <fullName evidence="2">Uncharacterized protein</fullName>
    </submittedName>
</protein>
<evidence type="ECO:0000313" key="3">
    <source>
        <dbReference type="Proteomes" id="UP000092654"/>
    </source>
</evidence>